<keyword evidence="3" id="KW-1185">Reference proteome</keyword>
<dbReference type="InterPro" id="IPR029063">
    <property type="entry name" value="SAM-dependent_MTases_sf"/>
</dbReference>
<sequence length="253" mass="27676">MCDPSPPSSDEAANYDEKHEKAAAEIARRIGARRGFIGVPWIEDDDSEEDGKSETDAEPARAVRVLDYACGTGAMSRSFAPYTTQCIGIDLSQKMVDTYNTRASNQGLARNEMFAYNGNLCIPDDEDPEVFRDPEFWDFDMAIVGLGFHHFDDPLLAAKRLVSRLKPGGVLVIVDFLTHAPIAGHGHGHAHDHHHVLKALQTVTHHGFGEAQIREIFVDAGAGKDFAIDKMGEVTMGVKLGKRGLFMARGTKG</sequence>
<dbReference type="Pfam" id="PF13489">
    <property type="entry name" value="Methyltransf_23"/>
    <property type="match status" value="1"/>
</dbReference>
<keyword evidence="2" id="KW-0489">Methyltransferase</keyword>
<dbReference type="PANTHER" id="PTHR43591:SF108">
    <property type="entry name" value="S-ADENOSYL-L-METHIONINE-DEPENDENT METHYLTRANSFERASE"/>
    <property type="match status" value="1"/>
</dbReference>
<dbReference type="CDD" id="cd02440">
    <property type="entry name" value="AdoMet_MTases"/>
    <property type="match status" value="1"/>
</dbReference>
<dbReference type="PANTHER" id="PTHR43591">
    <property type="entry name" value="METHYLTRANSFERASE"/>
    <property type="match status" value="1"/>
</dbReference>
<dbReference type="GO" id="GO:0032259">
    <property type="term" value="P:methylation"/>
    <property type="evidence" value="ECO:0007669"/>
    <property type="project" value="UniProtKB-KW"/>
</dbReference>
<evidence type="ECO:0000313" key="3">
    <source>
        <dbReference type="Proteomes" id="UP000803844"/>
    </source>
</evidence>
<dbReference type="RefSeq" id="XP_040770916.1">
    <property type="nucleotide sequence ID" value="XM_040918039.1"/>
</dbReference>
<comment type="similarity">
    <text evidence="1">Belongs to the methyltransferase superfamily. LaeA methyltransferase family.</text>
</comment>
<gene>
    <name evidence="2" type="ORF">M406DRAFT_269855</name>
</gene>
<comment type="caution">
    <text evidence="2">The sequence shown here is derived from an EMBL/GenBank/DDBJ whole genome shotgun (WGS) entry which is preliminary data.</text>
</comment>
<dbReference type="EMBL" id="MU032354">
    <property type="protein sequence ID" value="KAF3759937.1"/>
    <property type="molecule type" value="Genomic_DNA"/>
</dbReference>
<dbReference type="Proteomes" id="UP000803844">
    <property type="component" value="Unassembled WGS sequence"/>
</dbReference>
<dbReference type="GO" id="GO:0008168">
    <property type="term" value="F:methyltransferase activity"/>
    <property type="evidence" value="ECO:0007669"/>
    <property type="project" value="UniProtKB-KW"/>
</dbReference>
<dbReference type="SUPFAM" id="SSF53335">
    <property type="entry name" value="S-adenosyl-L-methionine-dependent methyltransferases"/>
    <property type="match status" value="1"/>
</dbReference>
<evidence type="ECO:0000313" key="2">
    <source>
        <dbReference type="EMBL" id="KAF3759937.1"/>
    </source>
</evidence>
<evidence type="ECO:0000256" key="1">
    <source>
        <dbReference type="ARBA" id="ARBA00038158"/>
    </source>
</evidence>
<organism evidence="2 3">
    <name type="scientific">Cryphonectria parasitica (strain ATCC 38755 / EP155)</name>
    <dbReference type="NCBI Taxonomy" id="660469"/>
    <lineage>
        <taxon>Eukaryota</taxon>
        <taxon>Fungi</taxon>
        <taxon>Dikarya</taxon>
        <taxon>Ascomycota</taxon>
        <taxon>Pezizomycotina</taxon>
        <taxon>Sordariomycetes</taxon>
        <taxon>Sordariomycetidae</taxon>
        <taxon>Diaporthales</taxon>
        <taxon>Cryphonectriaceae</taxon>
        <taxon>Cryphonectria-Endothia species complex</taxon>
        <taxon>Cryphonectria</taxon>
    </lineage>
</organism>
<reference evidence="2" key="1">
    <citation type="journal article" date="2020" name="Phytopathology">
        <title>Genome sequence of the chestnut blight fungus Cryphonectria parasitica EP155: A fundamental resource for an archetypical invasive plant pathogen.</title>
        <authorList>
            <person name="Crouch J.A."/>
            <person name="Dawe A."/>
            <person name="Aerts A."/>
            <person name="Barry K."/>
            <person name="Churchill A.C.L."/>
            <person name="Grimwood J."/>
            <person name="Hillman B."/>
            <person name="Milgroom M.G."/>
            <person name="Pangilinan J."/>
            <person name="Smith M."/>
            <person name="Salamov A."/>
            <person name="Schmutz J."/>
            <person name="Yadav J."/>
            <person name="Grigoriev I.V."/>
            <person name="Nuss D."/>
        </authorList>
    </citation>
    <scope>NUCLEOTIDE SEQUENCE</scope>
    <source>
        <strain evidence="2">EP155</strain>
    </source>
</reference>
<dbReference type="Gene3D" id="3.40.50.150">
    <property type="entry name" value="Vaccinia Virus protein VP39"/>
    <property type="match status" value="1"/>
</dbReference>
<keyword evidence="2" id="KW-0808">Transferase</keyword>
<name>A0A9P4XQN0_CRYP1</name>
<dbReference type="OrthoDB" id="3647at2759"/>
<dbReference type="GeneID" id="63835168"/>
<proteinExistence type="inferred from homology"/>
<dbReference type="AlphaFoldDB" id="A0A9P4XQN0"/>
<protein>
    <submittedName>
        <fullName evidence="2">S-adenosyl-L-methionine-dependent methyltransferase</fullName>
    </submittedName>
</protein>
<accession>A0A9P4XQN0</accession>